<comment type="catalytic activity">
    <reaction evidence="1 5">
        <text>[protein]-peptidylproline (omega=180) = [protein]-peptidylproline (omega=0)</text>
        <dbReference type="Rhea" id="RHEA:16237"/>
        <dbReference type="Rhea" id="RHEA-COMP:10747"/>
        <dbReference type="Rhea" id="RHEA-COMP:10748"/>
        <dbReference type="ChEBI" id="CHEBI:83833"/>
        <dbReference type="ChEBI" id="CHEBI:83834"/>
        <dbReference type="EC" id="5.2.1.8"/>
    </reaction>
</comment>
<dbReference type="EC" id="5.2.1.8" evidence="2 5"/>
<dbReference type="Gramene" id="RZC73233">
    <property type="protein sequence ID" value="RZC73233"/>
    <property type="gene ID" value="C5167_048713"/>
</dbReference>
<evidence type="ECO:0000313" key="8">
    <source>
        <dbReference type="Proteomes" id="UP000316621"/>
    </source>
</evidence>
<dbReference type="InterPro" id="IPR046357">
    <property type="entry name" value="PPIase_dom_sf"/>
</dbReference>
<dbReference type="Gene3D" id="3.10.50.40">
    <property type="match status" value="1"/>
</dbReference>
<evidence type="ECO:0000256" key="1">
    <source>
        <dbReference type="ARBA" id="ARBA00000971"/>
    </source>
</evidence>
<dbReference type="Proteomes" id="UP000316621">
    <property type="component" value="Chromosome 8"/>
</dbReference>
<protein>
    <recommendedName>
        <fullName evidence="2 5">peptidylprolyl isomerase</fullName>
        <ecNumber evidence="2 5">5.2.1.8</ecNumber>
    </recommendedName>
</protein>
<gene>
    <name evidence="7" type="ORF">C5167_048713</name>
</gene>
<dbReference type="InterPro" id="IPR001179">
    <property type="entry name" value="PPIase_FKBP_dom"/>
</dbReference>
<reference evidence="7 8" key="1">
    <citation type="journal article" date="2018" name="Science">
        <title>The opium poppy genome and morphinan production.</title>
        <authorList>
            <person name="Guo L."/>
            <person name="Winzer T."/>
            <person name="Yang X."/>
            <person name="Li Y."/>
            <person name="Ning Z."/>
            <person name="He Z."/>
            <person name="Teodor R."/>
            <person name="Lu Y."/>
            <person name="Bowser T.A."/>
            <person name="Graham I.A."/>
            <person name="Ye K."/>
        </authorList>
    </citation>
    <scope>NUCLEOTIDE SEQUENCE [LARGE SCALE GENOMIC DNA]</scope>
    <source>
        <strain evidence="8">cv. HN1</strain>
        <tissue evidence="7">Leaves</tissue>
    </source>
</reference>
<dbReference type="Pfam" id="PF00254">
    <property type="entry name" value="FKBP_C"/>
    <property type="match status" value="1"/>
</dbReference>
<dbReference type="EMBL" id="CM010722">
    <property type="protein sequence ID" value="RZC73233.1"/>
    <property type="molecule type" value="Genomic_DNA"/>
</dbReference>
<name>A0A4Y7KIQ7_PAPSO</name>
<evidence type="ECO:0000256" key="5">
    <source>
        <dbReference type="PROSITE-ProRule" id="PRU00277"/>
    </source>
</evidence>
<dbReference type="Gene3D" id="2.60.120.340">
    <property type="entry name" value="Nucleoplasmin core domain"/>
    <property type="match status" value="1"/>
</dbReference>
<dbReference type="GO" id="GO:0003755">
    <property type="term" value="F:peptidyl-prolyl cis-trans isomerase activity"/>
    <property type="evidence" value="ECO:0007669"/>
    <property type="project" value="UniProtKB-KW"/>
</dbReference>
<dbReference type="SUPFAM" id="SSF54534">
    <property type="entry name" value="FKBP-like"/>
    <property type="match status" value="1"/>
</dbReference>
<keyword evidence="8" id="KW-1185">Reference proteome</keyword>
<dbReference type="Pfam" id="PF17800">
    <property type="entry name" value="NPL"/>
    <property type="match status" value="1"/>
</dbReference>
<dbReference type="OMA" id="YTHRHEA"/>
<dbReference type="AlphaFoldDB" id="A0A4Y7KIQ7"/>
<evidence type="ECO:0000256" key="3">
    <source>
        <dbReference type="ARBA" id="ARBA00023110"/>
    </source>
</evidence>
<dbReference type="PROSITE" id="PS50059">
    <property type="entry name" value="FKBP_PPIASE"/>
    <property type="match status" value="1"/>
</dbReference>
<dbReference type="PANTHER" id="PTHR43811:SF19">
    <property type="entry name" value="39 KDA FK506-BINDING NUCLEAR PROTEIN"/>
    <property type="match status" value="1"/>
</dbReference>
<dbReference type="InterPro" id="IPR041232">
    <property type="entry name" value="NPL"/>
</dbReference>
<dbReference type="STRING" id="3469.A0A4Y7KIQ7"/>
<proteinExistence type="predicted"/>
<dbReference type="PANTHER" id="PTHR43811">
    <property type="entry name" value="FKBP-TYPE PEPTIDYL-PROLYL CIS-TRANS ISOMERASE FKPA"/>
    <property type="match status" value="1"/>
</dbReference>
<evidence type="ECO:0000256" key="4">
    <source>
        <dbReference type="ARBA" id="ARBA00023235"/>
    </source>
</evidence>
<organism evidence="7 8">
    <name type="scientific">Papaver somniferum</name>
    <name type="common">Opium poppy</name>
    <dbReference type="NCBI Taxonomy" id="3469"/>
    <lineage>
        <taxon>Eukaryota</taxon>
        <taxon>Viridiplantae</taxon>
        <taxon>Streptophyta</taxon>
        <taxon>Embryophyta</taxon>
        <taxon>Tracheophyta</taxon>
        <taxon>Spermatophyta</taxon>
        <taxon>Magnoliopsida</taxon>
        <taxon>Ranunculales</taxon>
        <taxon>Papaveraceae</taxon>
        <taxon>Papaveroideae</taxon>
        <taxon>Papaver</taxon>
    </lineage>
</organism>
<dbReference type="FunFam" id="3.10.50.40:FF:000006">
    <property type="entry name" value="Peptidyl-prolyl cis-trans isomerase"/>
    <property type="match status" value="1"/>
</dbReference>
<feature type="domain" description="PPIase FKBP-type" evidence="6">
    <location>
        <begin position="157"/>
        <end position="244"/>
    </location>
</feature>
<accession>A0A4Y7KIQ7</accession>
<sequence length="245" mass="27102">MAFWGIELVPEKPYTLVYDKSRGRLRISKTTLGIDDHLEERSVVKCKVGDKYPILLCSLRPRVKESCSIDVEFIENEDVVFEVIGPATSSVHLAGFYLANSHNGDNGESDHCELNNMKKAVDNGVEVNGRVRKFSNGLVIEDLVMNPEHVSILATPGSTVLISYVGMLKSNGLVFDSSFSKPPLLFKLGAGEVIKGWDIGINGMRIGNKRRLTIPPSLAYGSKGRENVPPDLEVVFEIEMLKILR</sequence>
<evidence type="ECO:0000259" key="6">
    <source>
        <dbReference type="PROSITE" id="PS50059"/>
    </source>
</evidence>
<evidence type="ECO:0000313" key="7">
    <source>
        <dbReference type="EMBL" id="RZC73233.1"/>
    </source>
</evidence>
<dbReference type="OrthoDB" id="1902587at2759"/>
<keyword evidence="4 5" id="KW-0413">Isomerase</keyword>
<keyword evidence="3 5" id="KW-0697">Rotamase</keyword>
<evidence type="ECO:0000256" key="2">
    <source>
        <dbReference type="ARBA" id="ARBA00013194"/>
    </source>
</evidence>